<dbReference type="GO" id="GO:0032183">
    <property type="term" value="F:SUMO binding"/>
    <property type="evidence" value="ECO:0007669"/>
    <property type="project" value="TreeGrafter"/>
</dbReference>
<evidence type="ECO:0000313" key="8">
    <source>
        <dbReference type="Ensembl" id="ENSPKIP00000025442.1"/>
    </source>
</evidence>
<dbReference type="GO" id="GO:0061665">
    <property type="term" value="F:SUMO ligase activity"/>
    <property type="evidence" value="ECO:0007669"/>
    <property type="project" value="TreeGrafter"/>
</dbReference>
<feature type="domain" description="Chromo" evidence="7">
    <location>
        <begin position="11"/>
        <end position="69"/>
    </location>
</feature>
<feature type="region of interest" description="Disordered" evidence="6">
    <location>
        <begin position="270"/>
        <end position="352"/>
    </location>
</feature>
<name>A0A3B3S424_9TELE</name>
<evidence type="ECO:0000256" key="3">
    <source>
        <dbReference type="ARBA" id="ARBA00023015"/>
    </source>
</evidence>
<keyword evidence="4" id="KW-0804">Transcription</keyword>
<evidence type="ECO:0000256" key="6">
    <source>
        <dbReference type="SAM" id="MobiDB-lite"/>
    </source>
</evidence>
<accession>A0A3B3S424</accession>
<dbReference type="AlphaFoldDB" id="A0A3B3S424"/>
<dbReference type="OrthoDB" id="1918685at2759"/>
<feature type="region of interest" description="Disordered" evidence="6">
    <location>
        <begin position="456"/>
        <end position="479"/>
    </location>
</feature>
<dbReference type="PROSITE" id="PS50013">
    <property type="entry name" value="CHROMO_2"/>
    <property type="match status" value="1"/>
</dbReference>
<dbReference type="SUPFAM" id="SSF54160">
    <property type="entry name" value="Chromo domain-like"/>
    <property type="match status" value="1"/>
</dbReference>
<dbReference type="PRINTS" id="PR00504">
    <property type="entry name" value="CHROMODOMAIN"/>
</dbReference>
<keyword evidence="9" id="KW-1185">Reference proteome</keyword>
<dbReference type="GeneTree" id="ENSGT00940000160081"/>
<dbReference type="Ensembl" id="ENSPKIT00000006178.1">
    <property type="protein sequence ID" value="ENSPKIP00000025442.1"/>
    <property type="gene ID" value="ENSPKIG00000008319.1"/>
</dbReference>
<sequence length="511" mass="57759">MDLPATGEHVFAVESIEKKRFKKGRIEYLVKWRGWSSKYNTWEPEENILDPRLLTAFQNREKQEQLMGYRKRGPKTKPLFLQLPSFARRSGLFSEFQEMSLEEEHRSKSDPVMMSHLQPQQYQLNSKKYHQYQPNGKESVMEQQANAKKKYFYQLNSKKHHHYQPDPKIYDLQFQKPKEVKGEEPTNHKWKLPPTTHQKWVCDKTPGCLSKMKDLSLELNKSEGDKEEISCNPKEMDLPNGISSKMKIIKNKNKNGRIVIVMSKYMENGSQSAKIKNGDPSVVEKPVDGKRPEGSESQKFIDGAERIESPALENGTSSDYRSVACNNDSKQTDGQNCSRGEQANEKELIGGDGVGVAVSRVEPNMTHQSPASPMMNKEGDRPAPSASRFLKRHLSDPEEDHGRSKVFLSVRSVSAPGGVPTAADPEHPSYGLSYSQGQSLLGVDLEEPIDLSCVRSRQERDALPKAELPSEGDKAKKPEPSCAFRPFLGNIIITDVTTNCLTVTFKEYVSV</sequence>
<dbReference type="Gene3D" id="2.40.50.40">
    <property type="match status" value="1"/>
</dbReference>
<evidence type="ECO:0000256" key="5">
    <source>
        <dbReference type="ARBA" id="ARBA00023242"/>
    </source>
</evidence>
<dbReference type="InterPro" id="IPR017984">
    <property type="entry name" value="Chromo_dom_subgr"/>
</dbReference>
<reference evidence="8" key="1">
    <citation type="submission" date="2025-08" db="UniProtKB">
        <authorList>
            <consortium name="Ensembl"/>
        </authorList>
    </citation>
    <scope>IDENTIFICATION</scope>
</reference>
<proteinExistence type="predicted"/>
<reference evidence="8" key="2">
    <citation type="submission" date="2025-09" db="UniProtKB">
        <authorList>
            <consortium name="Ensembl"/>
        </authorList>
    </citation>
    <scope>IDENTIFICATION</scope>
</reference>
<dbReference type="Proteomes" id="UP000261540">
    <property type="component" value="Unplaced"/>
</dbReference>
<dbReference type="PANTHER" id="PTHR46727">
    <property type="entry name" value="E3 SUMO-PROTEIN LIGASE CBX4"/>
    <property type="match status" value="1"/>
</dbReference>
<comment type="subcellular location">
    <subcellularLocation>
        <location evidence="1">Nucleus</location>
    </subcellularLocation>
</comment>
<evidence type="ECO:0000256" key="1">
    <source>
        <dbReference type="ARBA" id="ARBA00004123"/>
    </source>
</evidence>
<feature type="compositionally biased region" description="Basic and acidic residues" evidence="6">
    <location>
        <begin position="285"/>
        <end position="296"/>
    </location>
</feature>
<dbReference type="GO" id="GO:0035102">
    <property type="term" value="C:PRC1 complex"/>
    <property type="evidence" value="ECO:0007669"/>
    <property type="project" value="TreeGrafter"/>
</dbReference>
<feature type="compositionally biased region" description="Polar residues" evidence="6">
    <location>
        <begin position="314"/>
        <end position="341"/>
    </location>
</feature>
<dbReference type="InterPro" id="IPR000953">
    <property type="entry name" value="Chromo/chromo_shadow_dom"/>
</dbReference>
<dbReference type="GeneID" id="111843199"/>
<dbReference type="PROSITE" id="PS00598">
    <property type="entry name" value="CHROMO_1"/>
    <property type="match status" value="1"/>
</dbReference>
<dbReference type="Pfam" id="PF17218">
    <property type="entry name" value="CBX7_C"/>
    <property type="match status" value="1"/>
</dbReference>
<dbReference type="PANTHER" id="PTHR46727:SF1">
    <property type="entry name" value="E3 SUMO-PROTEIN LIGASE CBX4"/>
    <property type="match status" value="1"/>
</dbReference>
<evidence type="ECO:0000256" key="2">
    <source>
        <dbReference type="ARBA" id="ARBA00022491"/>
    </source>
</evidence>
<dbReference type="InterPro" id="IPR043531">
    <property type="entry name" value="CBX4"/>
</dbReference>
<dbReference type="Pfam" id="PF00385">
    <property type="entry name" value="Chromo"/>
    <property type="match status" value="1"/>
</dbReference>
<dbReference type="STRING" id="1676925.ENSPKIP00000025442"/>
<evidence type="ECO:0000313" key="9">
    <source>
        <dbReference type="Proteomes" id="UP000261540"/>
    </source>
</evidence>
<organism evidence="8 9">
    <name type="scientific">Paramormyrops kingsleyae</name>
    <dbReference type="NCBI Taxonomy" id="1676925"/>
    <lineage>
        <taxon>Eukaryota</taxon>
        <taxon>Metazoa</taxon>
        <taxon>Chordata</taxon>
        <taxon>Craniata</taxon>
        <taxon>Vertebrata</taxon>
        <taxon>Euteleostomi</taxon>
        <taxon>Actinopterygii</taxon>
        <taxon>Neopterygii</taxon>
        <taxon>Teleostei</taxon>
        <taxon>Osteoglossocephala</taxon>
        <taxon>Osteoglossomorpha</taxon>
        <taxon>Osteoglossiformes</taxon>
        <taxon>Mormyridae</taxon>
        <taxon>Paramormyrops</taxon>
    </lineage>
</organism>
<evidence type="ECO:0000256" key="4">
    <source>
        <dbReference type="ARBA" id="ARBA00023163"/>
    </source>
</evidence>
<feature type="region of interest" description="Disordered" evidence="6">
    <location>
        <begin position="365"/>
        <end position="386"/>
    </location>
</feature>
<dbReference type="InterPro" id="IPR033773">
    <property type="entry name" value="CBX7_C"/>
</dbReference>
<keyword evidence="3" id="KW-0805">Transcription regulation</keyword>
<dbReference type="InterPro" id="IPR023779">
    <property type="entry name" value="Chromodomain_CS"/>
</dbReference>
<dbReference type="KEGG" id="pki:111843199"/>
<protein>
    <submittedName>
        <fullName evidence="8">Chromobox homolog 4 (Pc class homolog, Drosophila)</fullName>
    </submittedName>
</protein>
<dbReference type="InterPro" id="IPR016197">
    <property type="entry name" value="Chromo-like_dom_sf"/>
</dbReference>
<dbReference type="RefSeq" id="XP_023666337.1">
    <property type="nucleotide sequence ID" value="XM_023810569.2"/>
</dbReference>
<dbReference type="CDD" id="cd18645">
    <property type="entry name" value="CD_Cbx4"/>
    <property type="match status" value="1"/>
</dbReference>
<keyword evidence="5" id="KW-0539">Nucleus</keyword>
<dbReference type="GO" id="GO:0000122">
    <property type="term" value="P:negative regulation of transcription by RNA polymerase II"/>
    <property type="evidence" value="ECO:0007669"/>
    <property type="project" value="TreeGrafter"/>
</dbReference>
<evidence type="ECO:0000259" key="7">
    <source>
        <dbReference type="PROSITE" id="PS50013"/>
    </source>
</evidence>
<dbReference type="FunFam" id="2.40.50.40:FF:000006">
    <property type="entry name" value="Chromobox protein homolog 7"/>
    <property type="match status" value="1"/>
</dbReference>
<dbReference type="InterPro" id="IPR023780">
    <property type="entry name" value="Chromo_domain"/>
</dbReference>
<keyword evidence="2" id="KW-0678">Repressor</keyword>
<dbReference type="SMART" id="SM00298">
    <property type="entry name" value="CHROMO"/>
    <property type="match status" value="1"/>
</dbReference>
<dbReference type="GO" id="GO:0016925">
    <property type="term" value="P:protein sumoylation"/>
    <property type="evidence" value="ECO:0007669"/>
    <property type="project" value="TreeGrafter"/>
</dbReference>